<gene>
    <name evidence="1" type="ORF">J0695_38385</name>
</gene>
<name>A0A939FE08_9ACTN</name>
<feature type="non-terminal residue" evidence="1">
    <location>
        <position position="1"/>
    </location>
</feature>
<evidence type="ECO:0000313" key="2">
    <source>
        <dbReference type="Proteomes" id="UP000664167"/>
    </source>
</evidence>
<reference evidence="1" key="1">
    <citation type="submission" date="2021-03" db="EMBL/GenBank/DDBJ databases">
        <title>Streptomyces poriferae sp. nov., a novel marine sponge-derived Actinobacteria species with anti-MRSA activity.</title>
        <authorList>
            <person name="Sandoval-Powers M."/>
            <person name="Kralova S."/>
            <person name="Nguyen G.-S."/>
            <person name="Fawwal D."/>
            <person name="Degnes K."/>
            <person name="Klinkenberg G."/>
            <person name="Sletta H."/>
            <person name="Wentzel A."/>
            <person name="Liles M.R."/>
        </authorList>
    </citation>
    <scope>NUCLEOTIDE SEQUENCE</scope>
    <source>
        <strain evidence="1">DSM 41794</strain>
    </source>
</reference>
<dbReference type="Proteomes" id="UP000664167">
    <property type="component" value="Unassembled WGS sequence"/>
</dbReference>
<evidence type="ECO:0000313" key="1">
    <source>
        <dbReference type="EMBL" id="MBO0517581.1"/>
    </source>
</evidence>
<keyword evidence="2" id="KW-1185">Reference proteome</keyword>
<dbReference type="EMBL" id="JAFLRJ010000693">
    <property type="protein sequence ID" value="MBO0517581.1"/>
    <property type="molecule type" value="Genomic_DNA"/>
</dbReference>
<dbReference type="AlphaFoldDB" id="A0A939FE08"/>
<proteinExistence type="predicted"/>
<comment type="caution">
    <text evidence="1">The sequence shown here is derived from an EMBL/GenBank/DDBJ whole genome shotgun (WGS) entry which is preliminary data.</text>
</comment>
<dbReference type="RefSeq" id="WP_206969475.1">
    <property type="nucleotide sequence ID" value="NZ_JAFLRJ010000693.1"/>
</dbReference>
<sequence>VAVAGLGLLRRLGRLGIGLLGLAVRLLGRLSVRRLRRLRLLSVRLLGRAEAALRGLGWLVRRLVRRWWRLRHLRSAFGALVAVTCRTPA</sequence>
<organism evidence="1 2">
    <name type="scientific">Streptomyces beijiangensis</name>
    <dbReference type="NCBI Taxonomy" id="163361"/>
    <lineage>
        <taxon>Bacteria</taxon>
        <taxon>Bacillati</taxon>
        <taxon>Actinomycetota</taxon>
        <taxon>Actinomycetes</taxon>
        <taxon>Kitasatosporales</taxon>
        <taxon>Streptomycetaceae</taxon>
        <taxon>Streptomyces</taxon>
    </lineage>
</organism>
<accession>A0A939FE08</accession>
<protein>
    <submittedName>
        <fullName evidence="1">Uncharacterized protein</fullName>
    </submittedName>
</protein>